<dbReference type="PATRIC" id="fig|1095748.3.peg.1092"/>
<reference evidence="1 2" key="1">
    <citation type="submission" date="2012-04" db="EMBL/GenBank/DDBJ databases">
        <authorList>
            <person name="Harkins D.M."/>
            <person name="Madupu R."/>
            <person name="Durkin A.S."/>
            <person name="Torralba M."/>
            <person name="Methe B."/>
            <person name="Sutton G.G."/>
            <person name="Nelson K.E."/>
        </authorList>
    </citation>
    <scope>NUCLEOTIDE SEQUENCE [LARGE SCALE GENOMIC DNA]</scope>
    <source>
        <strain evidence="1 2">VK64</strain>
    </source>
</reference>
<dbReference type="Proteomes" id="UP000004473">
    <property type="component" value="Unassembled WGS sequence"/>
</dbReference>
<gene>
    <name evidence="1" type="ORF">HMPREF1051_1607</name>
</gene>
<dbReference type="EMBL" id="AJMT01000082">
    <property type="protein sequence ID" value="EIG29256.1"/>
    <property type="molecule type" value="Genomic_DNA"/>
</dbReference>
<accession>I2NTU5</accession>
<sequence>MNKQGGEKGRLKTVGAGFVRAVSRRTDISESLALCRQ</sequence>
<evidence type="ECO:0000313" key="1">
    <source>
        <dbReference type="EMBL" id="EIG29256.1"/>
    </source>
</evidence>
<comment type="caution">
    <text evidence="1">The sequence shown here is derived from an EMBL/GenBank/DDBJ whole genome shotgun (WGS) entry which is preliminary data.</text>
</comment>
<organism evidence="1 2">
    <name type="scientific">Neisseria sicca VK64</name>
    <dbReference type="NCBI Taxonomy" id="1095748"/>
    <lineage>
        <taxon>Bacteria</taxon>
        <taxon>Pseudomonadati</taxon>
        <taxon>Pseudomonadota</taxon>
        <taxon>Betaproteobacteria</taxon>
        <taxon>Neisseriales</taxon>
        <taxon>Neisseriaceae</taxon>
        <taxon>Neisseria</taxon>
    </lineage>
</organism>
<dbReference type="AlphaFoldDB" id="I2NTU5"/>
<protein>
    <submittedName>
        <fullName evidence="1">Uncharacterized protein</fullName>
    </submittedName>
</protein>
<proteinExistence type="predicted"/>
<evidence type="ECO:0000313" key="2">
    <source>
        <dbReference type="Proteomes" id="UP000004473"/>
    </source>
</evidence>
<name>I2NTU5_NEISI</name>